<evidence type="ECO:0000256" key="8">
    <source>
        <dbReference type="SAM" id="Phobius"/>
    </source>
</evidence>
<feature type="transmembrane region" description="Helical" evidence="8">
    <location>
        <begin position="161"/>
        <end position="180"/>
    </location>
</feature>
<dbReference type="GO" id="GO:0005886">
    <property type="term" value="C:plasma membrane"/>
    <property type="evidence" value="ECO:0007669"/>
    <property type="project" value="UniProtKB-SubCell"/>
</dbReference>
<dbReference type="PANTHER" id="PTHR33908">
    <property type="entry name" value="MANNOSYLTRANSFERASE YKCB-RELATED"/>
    <property type="match status" value="1"/>
</dbReference>
<evidence type="ECO:0000256" key="3">
    <source>
        <dbReference type="ARBA" id="ARBA00022676"/>
    </source>
</evidence>
<evidence type="ECO:0000259" key="9">
    <source>
        <dbReference type="Pfam" id="PF13231"/>
    </source>
</evidence>
<feature type="transmembrane region" description="Helical" evidence="8">
    <location>
        <begin position="354"/>
        <end position="371"/>
    </location>
</feature>
<dbReference type="GO" id="GO:0016763">
    <property type="term" value="F:pentosyltransferase activity"/>
    <property type="evidence" value="ECO:0007669"/>
    <property type="project" value="TreeGrafter"/>
</dbReference>
<comment type="subcellular location">
    <subcellularLocation>
        <location evidence="1">Cell membrane</location>
        <topology evidence="1">Multi-pass membrane protein</topology>
    </subcellularLocation>
</comment>
<dbReference type="InterPro" id="IPR050297">
    <property type="entry name" value="LipidA_mod_glycosyltrf_83"/>
</dbReference>
<feature type="transmembrane region" description="Helical" evidence="8">
    <location>
        <begin position="455"/>
        <end position="474"/>
    </location>
</feature>
<dbReference type="OrthoDB" id="9775035at2"/>
<keyword evidence="3" id="KW-0328">Glycosyltransferase</keyword>
<gene>
    <name evidence="10" type="ORF">C7B82_14070</name>
</gene>
<dbReference type="Proteomes" id="UP000239576">
    <property type="component" value="Unassembled WGS sequence"/>
</dbReference>
<organism evidence="10 11">
    <name type="scientific">Stenomitos frigidus ULC18</name>
    <dbReference type="NCBI Taxonomy" id="2107698"/>
    <lineage>
        <taxon>Bacteria</taxon>
        <taxon>Bacillati</taxon>
        <taxon>Cyanobacteriota</taxon>
        <taxon>Cyanophyceae</taxon>
        <taxon>Leptolyngbyales</taxon>
        <taxon>Leptolyngbyaceae</taxon>
        <taxon>Stenomitos</taxon>
    </lineage>
</organism>
<evidence type="ECO:0000256" key="6">
    <source>
        <dbReference type="ARBA" id="ARBA00022989"/>
    </source>
</evidence>
<reference evidence="11" key="1">
    <citation type="submission" date="2018-02" db="EMBL/GenBank/DDBJ databases">
        <authorList>
            <person name="Moore K."/>
            <person name="Momper L."/>
        </authorList>
    </citation>
    <scope>NUCLEOTIDE SEQUENCE [LARGE SCALE GENOMIC DNA]</scope>
    <source>
        <strain evidence="11">ULC18</strain>
    </source>
</reference>
<keyword evidence="2" id="KW-1003">Cell membrane</keyword>
<feature type="transmembrane region" description="Helical" evidence="8">
    <location>
        <begin position="481"/>
        <end position="502"/>
    </location>
</feature>
<feature type="transmembrane region" description="Helical" evidence="8">
    <location>
        <begin position="187"/>
        <end position="205"/>
    </location>
</feature>
<reference evidence="10 11" key="2">
    <citation type="submission" date="2018-03" db="EMBL/GenBank/DDBJ databases">
        <title>The ancient ancestry and fast evolution of plastids.</title>
        <authorList>
            <person name="Moore K.R."/>
            <person name="Magnabosco C."/>
            <person name="Momper L."/>
            <person name="Gold D.A."/>
            <person name="Bosak T."/>
            <person name="Fournier G.P."/>
        </authorList>
    </citation>
    <scope>NUCLEOTIDE SEQUENCE [LARGE SCALE GENOMIC DNA]</scope>
    <source>
        <strain evidence="10 11">ULC18</strain>
    </source>
</reference>
<dbReference type="Pfam" id="PF13231">
    <property type="entry name" value="PMT_2"/>
    <property type="match status" value="1"/>
</dbReference>
<feature type="transmembrane region" description="Helical" evidence="8">
    <location>
        <begin position="312"/>
        <end position="334"/>
    </location>
</feature>
<keyword evidence="11" id="KW-1185">Reference proteome</keyword>
<dbReference type="GO" id="GO:0010041">
    <property type="term" value="P:response to iron(III) ion"/>
    <property type="evidence" value="ECO:0007669"/>
    <property type="project" value="TreeGrafter"/>
</dbReference>
<evidence type="ECO:0000256" key="5">
    <source>
        <dbReference type="ARBA" id="ARBA00022692"/>
    </source>
</evidence>
<feature type="transmembrane region" description="Helical" evidence="8">
    <location>
        <begin position="98"/>
        <end position="116"/>
    </location>
</feature>
<dbReference type="PANTHER" id="PTHR33908:SF3">
    <property type="entry name" value="UNDECAPRENYL PHOSPHATE-ALPHA-4-AMINO-4-DEOXY-L-ARABINOSE ARABINOSYL TRANSFERASE"/>
    <property type="match status" value="1"/>
</dbReference>
<evidence type="ECO:0000256" key="2">
    <source>
        <dbReference type="ARBA" id="ARBA00022475"/>
    </source>
</evidence>
<feature type="transmembrane region" description="Helical" evidence="8">
    <location>
        <begin position="262"/>
        <end position="283"/>
    </location>
</feature>
<keyword evidence="7 8" id="KW-0472">Membrane</keyword>
<evidence type="ECO:0000256" key="4">
    <source>
        <dbReference type="ARBA" id="ARBA00022679"/>
    </source>
</evidence>
<feature type="transmembrane region" description="Helical" evidence="8">
    <location>
        <begin position="217"/>
        <end position="250"/>
    </location>
</feature>
<feature type="domain" description="Glycosyltransferase RgtA/B/C/D-like" evidence="9">
    <location>
        <begin position="161"/>
        <end position="276"/>
    </location>
</feature>
<sequence length="607" mass="68261">MQHYWQKYPMLAWAVPLLWLLAIAGITLFWQVGSIGLIDETEPLFVEASRQMAFTGDWITPAFDGEPRFDKPPLIYWLMVFAFQGFGINEFAARLPSVLSALAIVLFCFYTLQRYGDVGGKREGRGERGEEPELTQNLELSHSAAQSATQNALPHLTPSHLAAWLGATMLLLNPNTFFWGRTGYSDMLLTACLGSSLLAFFLGYAQTDRPIQQKRWYFAFYVLMALAVLTKGPIGILLPGLIIGCFLLYVGNGREVLREVRLVRGGLVVLVISLPWYVLVTLANGEAFIDSFFGYHNIERFTQVVNHHAGPWYFHLLIILVGFLPWSAFLPAAIAHVKPLQRRYWQAQPRLQQLGLFAFFWFVVILGFFTIATTKYFSYTLPLMPAAAILVALLWTDYITRPQLRKQPGFRMSGVLNTLLLLVVMAAIVYCPTWLDDDPWMPNLGLRIQAAGLPVMGGVVWGLTVIVAIGLLLWRSRWLWLANLLGFLAFLILVAHPFVLIADAERQLPLRQLAQVALQTKQPTEDLLMLGFKKPSLVFYTRQHVTYLTQPAQVANYLQAQPTDRTGALIIAGAKPLRESGLQPTQYQVIGNAGVYRLVRAIRGRSS</sequence>
<evidence type="ECO:0000256" key="7">
    <source>
        <dbReference type="ARBA" id="ARBA00023136"/>
    </source>
</evidence>
<dbReference type="EMBL" id="PVWK01000081">
    <property type="protein sequence ID" value="PSB28334.1"/>
    <property type="molecule type" value="Genomic_DNA"/>
</dbReference>
<keyword evidence="6 8" id="KW-1133">Transmembrane helix</keyword>
<dbReference type="GO" id="GO:0009103">
    <property type="term" value="P:lipopolysaccharide biosynthetic process"/>
    <property type="evidence" value="ECO:0007669"/>
    <property type="project" value="UniProtKB-ARBA"/>
</dbReference>
<dbReference type="AlphaFoldDB" id="A0A2T1E6N5"/>
<protein>
    <submittedName>
        <fullName evidence="10">Glycosyltransferase</fullName>
    </submittedName>
</protein>
<keyword evidence="4 10" id="KW-0808">Transferase</keyword>
<feature type="transmembrane region" description="Helical" evidence="8">
    <location>
        <begin position="415"/>
        <end position="435"/>
    </location>
</feature>
<proteinExistence type="predicted"/>
<comment type="caution">
    <text evidence="10">The sequence shown here is derived from an EMBL/GenBank/DDBJ whole genome shotgun (WGS) entry which is preliminary data.</text>
</comment>
<feature type="transmembrane region" description="Helical" evidence="8">
    <location>
        <begin position="12"/>
        <end position="32"/>
    </location>
</feature>
<dbReference type="InterPro" id="IPR038731">
    <property type="entry name" value="RgtA/B/C-like"/>
</dbReference>
<evidence type="ECO:0000256" key="1">
    <source>
        <dbReference type="ARBA" id="ARBA00004651"/>
    </source>
</evidence>
<evidence type="ECO:0000313" key="11">
    <source>
        <dbReference type="Proteomes" id="UP000239576"/>
    </source>
</evidence>
<accession>A0A2T1E6N5</accession>
<keyword evidence="5 8" id="KW-0812">Transmembrane</keyword>
<feature type="transmembrane region" description="Helical" evidence="8">
    <location>
        <begin position="377"/>
        <end position="395"/>
    </location>
</feature>
<name>A0A2T1E6N5_9CYAN</name>
<evidence type="ECO:0000313" key="10">
    <source>
        <dbReference type="EMBL" id="PSB28334.1"/>
    </source>
</evidence>